<dbReference type="Proteomes" id="UP001160148">
    <property type="component" value="Unassembled WGS sequence"/>
</dbReference>
<name>A0AAV0Y2M8_9HEMI</name>
<evidence type="ECO:0000313" key="2">
    <source>
        <dbReference type="Proteomes" id="UP001160148"/>
    </source>
</evidence>
<evidence type="ECO:0000313" key="1">
    <source>
        <dbReference type="EMBL" id="CAI6375115.1"/>
    </source>
</evidence>
<sequence>MSSQRSKRRKLREELYTYTNLPNFTFESENPEQLLLETHTDTPICQSSLQLDKLPLECPNNDSVFSPTQIYTGHEHLEPNNLTSPNIQMNFETDNNYDLPNNAATENTFSISDMISKWAINYNISHCAVNGLLLGLRNHKCFANLPKDARTILRTKSIDMSNMRVVTPGQYYHFGLRNGIERHFLFKDNSTNEIRLVIGIDGLPIAKSTTSQFWPILGYIRPYSGNVFPIGIYLGMEKPHDSNDLLQDFVNEAKILLKDGIIINNKIYTIIFDVFCCDVPAKSFILKIKGHCGYFSCTRCRIEGEHKDNRTCFPYDDADLVNVRTHNDYVQRIQEDHHVSSNISCLAELTRLDVVSNFSLDYMHLVCLGTVKKLILLWMKGPLNVRLPSWKINEISENSVKLKTSFPCEFSRKPRKLDEISRWKATELRSFLLYTGPIVLKKTLSDDCFKHFMSLNIAMIILLSSDHSTYVDYAKDLLKYFVKSFETIYGRYLISHNIHGLLHLTEDFRLYGQLDNCSAFVFENYMQTLKSMLRKPDKPLEQIVLRYHERGQIIYNPKNNNNITLLGPHDNGPLLDNMRVDSQYNTLQLPNFKFKTKINADSYYLSKKKEIVKLINITYSKDSDKIILIGKKFEHKEDFYDQPISSSHFGIYVVKHMSTNLSCWSITDIDKKVMIFSIEDGRLVALPFLHSN</sequence>
<comment type="caution">
    <text evidence="1">The sequence shown here is derived from an EMBL/GenBank/DDBJ whole genome shotgun (WGS) entry which is preliminary data.</text>
</comment>
<keyword evidence="2" id="KW-1185">Reference proteome</keyword>
<protein>
    <recommendedName>
        <fullName evidence="3">Transposase domain-containing protein</fullName>
    </recommendedName>
</protein>
<reference evidence="1 2" key="1">
    <citation type="submission" date="2023-01" db="EMBL/GenBank/DDBJ databases">
        <authorList>
            <person name="Whitehead M."/>
        </authorList>
    </citation>
    <scope>NUCLEOTIDE SEQUENCE [LARGE SCALE GENOMIC DNA]</scope>
</reference>
<dbReference type="PANTHER" id="PTHR33053">
    <property type="entry name" value="PROTEIN, PUTATIVE-RELATED"/>
    <property type="match status" value="1"/>
</dbReference>
<gene>
    <name evidence="1" type="ORF">MEUPH1_LOCUS28654</name>
</gene>
<dbReference type="AlphaFoldDB" id="A0AAV0Y2M8"/>
<evidence type="ECO:0008006" key="3">
    <source>
        <dbReference type="Google" id="ProtNLM"/>
    </source>
</evidence>
<dbReference type="EMBL" id="CARXXK010001262">
    <property type="protein sequence ID" value="CAI6375115.1"/>
    <property type="molecule type" value="Genomic_DNA"/>
</dbReference>
<dbReference type="PANTHER" id="PTHR33053:SF24">
    <property type="entry name" value="TRANSPOSASE DOMAIN-CONTAINING PROTEIN"/>
    <property type="match status" value="1"/>
</dbReference>
<organism evidence="1 2">
    <name type="scientific">Macrosiphum euphorbiae</name>
    <name type="common">potato aphid</name>
    <dbReference type="NCBI Taxonomy" id="13131"/>
    <lineage>
        <taxon>Eukaryota</taxon>
        <taxon>Metazoa</taxon>
        <taxon>Ecdysozoa</taxon>
        <taxon>Arthropoda</taxon>
        <taxon>Hexapoda</taxon>
        <taxon>Insecta</taxon>
        <taxon>Pterygota</taxon>
        <taxon>Neoptera</taxon>
        <taxon>Paraneoptera</taxon>
        <taxon>Hemiptera</taxon>
        <taxon>Sternorrhyncha</taxon>
        <taxon>Aphidomorpha</taxon>
        <taxon>Aphidoidea</taxon>
        <taxon>Aphididae</taxon>
        <taxon>Macrosiphini</taxon>
        <taxon>Macrosiphum</taxon>
    </lineage>
</organism>
<proteinExistence type="predicted"/>
<accession>A0AAV0Y2M8</accession>